<dbReference type="PANTHER" id="PTHR23407">
    <property type="entry name" value="ATPASE INHIBITOR/5-FORMYLTETRAHYDROFOLATE CYCLO-LIGASE"/>
    <property type="match status" value="1"/>
</dbReference>
<dbReference type="RefSeq" id="WP_023388300.1">
    <property type="nucleotide sequence ID" value="NZ_AXUN02000223.1"/>
</dbReference>
<dbReference type="NCBIfam" id="TIGR02727">
    <property type="entry name" value="MTHFS_bact"/>
    <property type="match status" value="1"/>
</dbReference>
<evidence type="ECO:0000256" key="1">
    <source>
        <dbReference type="ARBA" id="ARBA00010638"/>
    </source>
</evidence>
<dbReference type="SUPFAM" id="SSF100950">
    <property type="entry name" value="NagB/RpiA/CoA transferase-like"/>
    <property type="match status" value="1"/>
</dbReference>
<keyword evidence="5" id="KW-0460">Magnesium</keyword>
<evidence type="ECO:0000313" key="6">
    <source>
        <dbReference type="EMBL" id="ETA79180.1"/>
    </source>
</evidence>
<dbReference type="PANTHER" id="PTHR23407:SF1">
    <property type="entry name" value="5-FORMYLTETRAHYDROFOLATE CYCLO-LIGASE"/>
    <property type="match status" value="1"/>
</dbReference>
<organism evidence="6 7">
    <name type="scientific">Youngiibacter fragilis 232.1</name>
    <dbReference type="NCBI Taxonomy" id="994573"/>
    <lineage>
        <taxon>Bacteria</taxon>
        <taxon>Bacillati</taxon>
        <taxon>Bacillota</taxon>
        <taxon>Clostridia</taxon>
        <taxon>Eubacteriales</taxon>
        <taxon>Clostridiaceae</taxon>
        <taxon>Youngiibacter</taxon>
    </lineage>
</organism>
<keyword evidence="5" id="KW-0479">Metal-binding</keyword>
<keyword evidence="7" id="KW-1185">Reference proteome</keyword>
<dbReference type="InterPro" id="IPR024185">
    <property type="entry name" value="FTHF_cligase-like_sf"/>
</dbReference>
<gene>
    <name evidence="6" type="ORF">T472_0218425</name>
</gene>
<dbReference type="GO" id="GO:0005524">
    <property type="term" value="F:ATP binding"/>
    <property type="evidence" value="ECO:0007669"/>
    <property type="project" value="UniProtKB-KW"/>
</dbReference>
<evidence type="ECO:0000256" key="3">
    <source>
        <dbReference type="ARBA" id="ARBA00022840"/>
    </source>
</evidence>
<sequence length="199" mass="22190">MAKIDEDKDKFRKTVRRIADTFGHLNMTEWSGEIAERVFTLPEYKAAKTIFTFIGVDSEVDTRPIIQRAILEGKRVAVPRTFGKGIMVPCEIMGLHDLIPGRYGIPEPQDDAPEVLLGEGDLILVPCLACDLEGMRIGHGAGYYDRLLAGSKAFKAILCFDALVVEDIPYDEHDIRSDMVITEKRLARTGKGSEQHEAI</sequence>
<accession>V7HYY4</accession>
<dbReference type="EC" id="6.3.3.2" evidence="5"/>
<comment type="catalytic activity">
    <reaction evidence="5">
        <text>(6S)-5-formyl-5,6,7,8-tetrahydrofolate + ATP = (6R)-5,10-methenyltetrahydrofolate + ADP + phosphate</text>
        <dbReference type="Rhea" id="RHEA:10488"/>
        <dbReference type="ChEBI" id="CHEBI:30616"/>
        <dbReference type="ChEBI" id="CHEBI:43474"/>
        <dbReference type="ChEBI" id="CHEBI:57455"/>
        <dbReference type="ChEBI" id="CHEBI:57457"/>
        <dbReference type="ChEBI" id="CHEBI:456216"/>
        <dbReference type="EC" id="6.3.3.2"/>
    </reaction>
</comment>
<keyword evidence="6" id="KW-0436">Ligase</keyword>
<dbReference type="EMBL" id="AXUN02000223">
    <property type="protein sequence ID" value="ETA79180.1"/>
    <property type="molecule type" value="Genomic_DNA"/>
</dbReference>
<name>V7HYY4_9CLOT</name>
<dbReference type="GO" id="GO:0035999">
    <property type="term" value="P:tetrahydrofolate interconversion"/>
    <property type="evidence" value="ECO:0007669"/>
    <property type="project" value="TreeGrafter"/>
</dbReference>
<feature type="binding site" evidence="4">
    <location>
        <begin position="136"/>
        <end position="144"/>
    </location>
    <ligand>
        <name>ATP</name>
        <dbReference type="ChEBI" id="CHEBI:30616"/>
    </ligand>
</feature>
<reference evidence="6 7" key="1">
    <citation type="journal article" date="2014" name="Genome Announc.">
        <title>Genome Sequence of Youngiibacter fragilis, the Type Strain of the Genus Youngiibacter.</title>
        <authorList>
            <person name="Wawrik C.B."/>
            <person name="Callaghan A.V."/>
            <person name="Stamps B.W."/>
            <person name="Wawrik B."/>
        </authorList>
    </citation>
    <scope>NUCLEOTIDE SEQUENCE [LARGE SCALE GENOMIC DNA]</scope>
    <source>
        <strain evidence="6 7">232.1</strain>
    </source>
</reference>
<dbReference type="GO" id="GO:0046872">
    <property type="term" value="F:metal ion binding"/>
    <property type="evidence" value="ECO:0007669"/>
    <property type="project" value="UniProtKB-KW"/>
</dbReference>
<comment type="similarity">
    <text evidence="1 5">Belongs to the 5-formyltetrahydrofolate cyclo-ligase family.</text>
</comment>
<protein>
    <recommendedName>
        <fullName evidence="5">5-formyltetrahydrofolate cyclo-ligase</fullName>
        <ecNumber evidence="5">6.3.3.2</ecNumber>
    </recommendedName>
</protein>
<evidence type="ECO:0000256" key="5">
    <source>
        <dbReference type="RuleBase" id="RU361279"/>
    </source>
</evidence>
<dbReference type="eggNOG" id="COG0212">
    <property type="taxonomic scope" value="Bacteria"/>
</dbReference>
<evidence type="ECO:0000313" key="7">
    <source>
        <dbReference type="Proteomes" id="UP000017747"/>
    </source>
</evidence>
<feature type="binding site" evidence="4">
    <location>
        <position position="54"/>
    </location>
    <ligand>
        <name>substrate</name>
    </ligand>
</feature>
<dbReference type="OrthoDB" id="9801938at2"/>
<dbReference type="PATRIC" id="fig|994573.3.peg.3504"/>
<dbReference type="Pfam" id="PF01812">
    <property type="entry name" value="5-FTHF_cyc-lig"/>
    <property type="match status" value="1"/>
</dbReference>
<keyword evidence="2 4" id="KW-0547">Nucleotide-binding</keyword>
<feature type="binding site" evidence="4">
    <location>
        <position position="59"/>
    </location>
    <ligand>
        <name>substrate</name>
    </ligand>
</feature>
<evidence type="ECO:0000256" key="2">
    <source>
        <dbReference type="ARBA" id="ARBA00022741"/>
    </source>
</evidence>
<dbReference type="STRING" id="994573.T472_0218425"/>
<dbReference type="Proteomes" id="UP000017747">
    <property type="component" value="Unassembled WGS sequence"/>
</dbReference>
<proteinExistence type="inferred from homology"/>
<dbReference type="GO" id="GO:0030272">
    <property type="term" value="F:5-formyltetrahydrofolate cyclo-ligase activity"/>
    <property type="evidence" value="ECO:0007669"/>
    <property type="project" value="UniProtKB-EC"/>
</dbReference>
<dbReference type="InterPro" id="IPR002698">
    <property type="entry name" value="FTHF_cligase"/>
</dbReference>
<keyword evidence="3 4" id="KW-0067">ATP-binding</keyword>
<dbReference type="Gene3D" id="3.40.50.10420">
    <property type="entry name" value="NagB/RpiA/CoA transferase-like"/>
    <property type="match status" value="1"/>
</dbReference>
<dbReference type="AlphaFoldDB" id="V7HYY4"/>
<dbReference type="PIRSF" id="PIRSF006806">
    <property type="entry name" value="FTHF_cligase"/>
    <property type="match status" value="1"/>
</dbReference>
<dbReference type="GO" id="GO:0009396">
    <property type="term" value="P:folic acid-containing compound biosynthetic process"/>
    <property type="evidence" value="ECO:0007669"/>
    <property type="project" value="TreeGrafter"/>
</dbReference>
<dbReference type="InterPro" id="IPR037171">
    <property type="entry name" value="NagB/RpiA_transferase-like"/>
</dbReference>
<comment type="caution">
    <text evidence="6">The sequence shown here is derived from an EMBL/GenBank/DDBJ whole genome shotgun (WGS) entry which is preliminary data.</text>
</comment>
<comment type="cofactor">
    <cofactor evidence="5">
        <name>Mg(2+)</name>
        <dbReference type="ChEBI" id="CHEBI:18420"/>
    </cofactor>
</comment>
<feature type="binding site" evidence="4">
    <location>
        <begin position="8"/>
        <end position="12"/>
    </location>
    <ligand>
        <name>ATP</name>
        <dbReference type="ChEBI" id="CHEBI:30616"/>
    </ligand>
</feature>
<evidence type="ECO:0000256" key="4">
    <source>
        <dbReference type="PIRSR" id="PIRSR006806-1"/>
    </source>
</evidence>